<accession>A0AAV5GFJ4</accession>
<protein>
    <recommendedName>
        <fullName evidence="4">Cyclin-dependent kinases regulatory subunit</fullName>
    </recommendedName>
</protein>
<dbReference type="EMBL" id="BQKY01000004">
    <property type="protein sequence ID" value="GJN88888.1"/>
    <property type="molecule type" value="Genomic_DNA"/>
</dbReference>
<comment type="function">
    <text evidence="4">Binds to the catalytic subunit of the cyclin dependent kinases and is essential for their biological function.</text>
</comment>
<dbReference type="InterPro" id="IPR036858">
    <property type="entry name" value="Cyclin-dep_kinase_reg-sub_sf"/>
</dbReference>
<evidence type="ECO:0000256" key="1">
    <source>
        <dbReference type="ARBA" id="ARBA00007782"/>
    </source>
</evidence>
<comment type="similarity">
    <text evidence="1 4">Belongs to the CKS family.</text>
</comment>
<organism evidence="5 6">
    <name type="scientific">Rhodotorula paludigena</name>
    <dbReference type="NCBI Taxonomy" id="86838"/>
    <lineage>
        <taxon>Eukaryota</taxon>
        <taxon>Fungi</taxon>
        <taxon>Dikarya</taxon>
        <taxon>Basidiomycota</taxon>
        <taxon>Pucciniomycotina</taxon>
        <taxon>Microbotryomycetes</taxon>
        <taxon>Sporidiobolales</taxon>
        <taxon>Sporidiobolaceae</taxon>
        <taxon>Rhodotorula</taxon>
    </lineage>
</organism>
<comment type="caution">
    <text evidence="5">The sequence shown here is derived from an EMBL/GenBank/DDBJ whole genome shotgun (WGS) entry which is preliminary data.</text>
</comment>
<evidence type="ECO:0000256" key="3">
    <source>
        <dbReference type="ARBA" id="ARBA00023306"/>
    </source>
</evidence>
<dbReference type="PANTHER" id="PTHR23415">
    <property type="entry name" value="CYCLIN-DEPENDENT KINASES REGULATORY SUBUNIT/60S RIBOSOME SUBUNIT BIOGENESIS PROTEIN NIP7"/>
    <property type="match status" value="1"/>
</dbReference>
<evidence type="ECO:0000313" key="5">
    <source>
        <dbReference type="EMBL" id="GJN88888.1"/>
    </source>
</evidence>
<reference evidence="5 6" key="1">
    <citation type="submission" date="2021-12" db="EMBL/GenBank/DDBJ databases">
        <title>High titer production of polyol ester of fatty acids by Rhodotorula paludigena BS15 towards product separation-free biomass refinery.</title>
        <authorList>
            <person name="Mano J."/>
            <person name="Ono H."/>
            <person name="Tanaka T."/>
            <person name="Naito K."/>
            <person name="Sushida H."/>
            <person name="Ike M."/>
            <person name="Tokuyasu K."/>
            <person name="Kitaoka M."/>
        </authorList>
    </citation>
    <scope>NUCLEOTIDE SEQUENCE [LARGE SCALE GENOMIC DNA]</scope>
    <source>
        <strain evidence="5 6">BS15</strain>
    </source>
</reference>
<dbReference type="Pfam" id="PF01111">
    <property type="entry name" value="CKS"/>
    <property type="match status" value="1"/>
</dbReference>
<keyword evidence="3 4" id="KW-0131">Cell cycle</keyword>
<dbReference type="Gene3D" id="3.30.170.10">
    <property type="entry name" value="Cyclin-dependent kinase, regulatory subunit"/>
    <property type="match status" value="1"/>
</dbReference>
<dbReference type="Proteomes" id="UP001342314">
    <property type="component" value="Unassembled WGS sequence"/>
</dbReference>
<evidence type="ECO:0000256" key="2">
    <source>
        <dbReference type="ARBA" id="ARBA00022618"/>
    </source>
</evidence>
<dbReference type="GO" id="GO:0051301">
    <property type="term" value="P:cell division"/>
    <property type="evidence" value="ECO:0007669"/>
    <property type="project" value="UniProtKB-UniRule"/>
</dbReference>
<name>A0AAV5GFJ4_9BASI</name>
<evidence type="ECO:0000256" key="4">
    <source>
        <dbReference type="RuleBase" id="RU311113"/>
    </source>
</evidence>
<proteinExistence type="inferred from homology"/>
<sequence length="91" mass="10933">MSASLTAEQRRRDIAKLESSIWYSDRYADDEYEYRHVILPKGLVKYLPKDRLAEESEWRSLGVRQSPGWFHYERHAPEPHILLFKRPKNAF</sequence>
<dbReference type="GO" id="GO:0016538">
    <property type="term" value="F:cyclin-dependent protein serine/threonine kinase regulator activity"/>
    <property type="evidence" value="ECO:0007669"/>
    <property type="project" value="InterPro"/>
</dbReference>
<dbReference type="PROSITE" id="PS00944">
    <property type="entry name" value="CKS_1"/>
    <property type="match status" value="1"/>
</dbReference>
<dbReference type="PROSITE" id="PS00945">
    <property type="entry name" value="CKS_2"/>
    <property type="match status" value="1"/>
</dbReference>
<dbReference type="PRINTS" id="PR00296">
    <property type="entry name" value="CYCLINKINASE"/>
</dbReference>
<dbReference type="SMART" id="SM01084">
    <property type="entry name" value="CKS"/>
    <property type="match status" value="1"/>
</dbReference>
<gene>
    <name evidence="5" type="ORF">Rhopal_001859-T1</name>
</gene>
<dbReference type="FunFam" id="3.30.170.10:FF:000005">
    <property type="entry name" value="Cyclin-dependent kinases regulatory subunit"/>
    <property type="match status" value="1"/>
</dbReference>
<dbReference type="AlphaFoldDB" id="A0AAV5GFJ4"/>
<keyword evidence="6" id="KW-1185">Reference proteome</keyword>
<evidence type="ECO:0000313" key="6">
    <source>
        <dbReference type="Proteomes" id="UP001342314"/>
    </source>
</evidence>
<dbReference type="SUPFAM" id="SSF55637">
    <property type="entry name" value="Cell cycle regulatory proteins"/>
    <property type="match status" value="1"/>
</dbReference>
<dbReference type="InterPro" id="IPR000789">
    <property type="entry name" value="Cyclin-dep_kinase_reg-sub"/>
</dbReference>
<keyword evidence="2 4" id="KW-0132">Cell division</keyword>